<dbReference type="PANTHER" id="PTHR45431:SF3">
    <property type="entry name" value="RHODANESE-LIKE DOMAIN-CONTAINING PROTEIN 15, CHLOROPLASTIC"/>
    <property type="match status" value="1"/>
</dbReference>
<dbReference type="Pfam" id="PF00581">
    <property type="entry name" value="Rhodanese"/>
    <property type="match status" value="1"/>
</dbReference>
<keyword evidence="2" id="KW-0808">Transferase</keyword>
<dbReference type="SUPFAM" id="SSF52821">
    <property type="entry name" value="Rhodanese/Cell cycle control phosphatase"/>
    <property type="match status" value="1"/>
</dbReference>
<feature type="domain" description="Rhodanese" evidence="1">
    <location>
        <begin position="23"/>
        <end position="107"/>
    </location>
</feature>
<name>A0A2V3ZVN9_9GAMM</name>
<dbReference type="OrthoDB" id="9814704at2"/>
<keyword evidence="3" id="KW-1185">Reference proteome</keyword>
<dbReference type="PROSITE" id="PS50206">
    <property type="entry name" value="RHODANESE_3"/>
    <property type="match status" value="1"/>
</dbReference>
<proteinExistence type="predicted"/>
<dbReference type="EMBL" id="QFWX01000006">
    <property type="protein sequence ID" value="PXX89562.1"/>
    <property type="molecule type" value="Genomic_DNA"/>
</dbReference>
<dbReference type="CDD" id="cd00158">
    <property type="entry name" value="RHOD"/>
    <property type="match status" value="1"/>
</dbReference>
<dbReference type="SMART" id="SM00450">
    <property type="entry name" value="RHOD"/>
    <property type="match status" value="1"/>
</dbReference>
<dbReference type="RefSeq" id="WP_114613777.1">
    <property type="nucleotide sequence ID" value="NZ_QFWX01000006.1"/>
</dbReference>
<evidence type="ECO:0000313" key="3">
    <source>
        <dbReference type="Proteomes" id="UP000253987"/>
    </source>
</evidence>
<reference evidence="3" key="1">
    <citation type="submission" date="2018-05" db="EMBL/GenBank/DDBJ databases">
        <authorList>
            <person name="Lu D."/>
        </authorList>
    </citation>
    <scope>NUCLEOTIDE SEQUENCE [LARGE SCALE GENOMIC DNA]</scope>
    <source>
        <strain evidence="3">F01</strain>
    </source>
</reference>
<comment type="caution">
    <text evidence="2">The sequence shown here is derived from an EMBL/GenBank/DDBJ whole genome shotgun (WGS) entry which is preliminary data.</text>
</comment>
<dbReference type="InterPro" id="IPR001763">
    <property type="entry name" value="Rhodanese-like_dom"/>
</dbReference>
<accession>A0A2V3ZVN9</accession>
<dbReference type="InterPro" id="IPR036873">
    <property type="entry name" value="Rhodanese-like_dom_sf"/>
</dbReference>
<dbReference type="PANTHER" id="PTHR45431">
    <property type="entry name" value="RHODANESE-LIKE DOMAIN-CONTAINING PROTEIN 15, CHLOROPLASTIC"/>
    <property type="match status" value="1"/>
</dbReference>
<organism evidence="2 3">
    <name type="scientific">Marinobacter vulgaris</name>
    <dbReference type="NCBI Taxonomy" id="1928331"/>
    <lineage>
        <taxon>Bacteria</taxon>
        <taxon>Pseudomonadati</taxon>
        <taxon>Pseudomonadota</taxon>
        <taxon>Gammaproteobacteria</taxon>
        <taxon>Pseudomonadales</taxon>
        <taxon>Marinobacteraceae</taxon>
        <taxon>Marinobacter</taxon>
    </lineage>
</organism>
<evidence type="ECO:0000313" key="2">
    <source>
        <dbReference type="EMBL" id="PXX89562.1"/>
    </source>
</evidence>
<sequence>MRTFVSMKAILIILLLVFAPTVVQAKSVWIDVRTEAEHRQNHIDGDPLIPHTGIVAQVTELFPDKDTEIHLYCRSGNRAGKAKSALESAGYTNVKNKGSVADAREARDL</sequence>
<evidence type="ECO:0000259" key="1">
    <source>
        <dbReference type="PROSITE" id="PS50206"/>
    </source>
</evidence>
<dbReference type="GO" id="GO:0016740">
    <property type="term" value="F:transferase activity"/>
    <property type="evidence" value="ECO:0007669"/>
    <property type="project" value="UniProtKB-KW"/>
</dbReference>
<dbReference type="Proteomes" id="UP000253987">
    <property type="component" value="Unassembled WGS sequence"/>
</dbReference>
<protein>
    <submittedName>
        <fullName evidence="2">Sulfurtransferase</fullName>
    </submittedName>
</protein>
<dbReference type="AlphaFoldDB" id="A0A2V3ZVN9"/>
<dbReference type="Gene3D" id="3.40.250.10">
    <property type="entry name" value="Rhodanese-like domain"/>
    <property type="match status" value="1"/>
</dbReference>
<dbReference type="InterPro" id="IPR052367">
    <property type="entry name" value="Thiosulfate_ST/Rhodanese-like"/>
</dbReference>
<reference evidence="2 3" key="2">
    <citation type="submission" date="2018-06" db="EMBL/GenBank/DDBJ databases">
        <title>Marinobactersediminissp. nov, a moderately halophilic bacterium isolated from marine solar saltern.</title>
        <authorList>
            <person name="Zhang Y."/>
        </authorList>
    </citation>
    <scope>NUCLEOTIDE SEQUENCE [LARGE SCALE GENOMIC DNA]</scope>
    <source>
        <strain evidence="2 3">F01</strain>
    </source>
</reference>
<gene>
    <name evidence="2" type="ORF">DIT71_13610</name>
</gene>